<protein>
    <recommendedName>
        <fullName evidence="2">Outer membrane protein beta-barrel domain-containing protein</fullName>
    </recommendedName>
</protein>
<dbReference type="Pfam" id="PF13568">
    <property type="entry name" value="OMP_b-brl_2"/>
    <property type="match status" value="1"/>
</dbReference>
<evidence type="ECO:0000259" key="2">
    <source>
        <dbReference type="Pfam" id="PF13568"/>
    </source>
</evidence>
<proteinExistence type="predicted"/>
<feature type="domain" description="Outer membrane protein beta-barrel" evidence="2">
    <location>
        <begin position="38"/>
        <end position="191"/>
    </location>
</feature>
<evidence type="ECO:0000256" key="1">
    <source>
        <dbReference type="SAM" id="SignalP"/>
    </source>
</evidence>
<feature type="signal peptide" evidence="1">
    <location>
        <begin position="1"/>
        <end position="21"/>
    </location>
</feature>
<reference evidence="4" key="1">
    <citation type="journal article" date="2019" name="Int. J. Syst. Evol. Microbiol.">
        <title>The Global Catalogue of Microorganisms (GCM) 10K type strain sequencing project: providing services to taxonomists for standard genome sequencing and annotation.</title>
        <authorList>
            <consortium name="The Broad Institute Genomics Platform"/>
            <consortium name="The Broad Institute Genome Sequencing Center for Infectious Disease"/>
            <person name="Wu L."/>
            <person name="Ma J."/>
        </authorList>
    </citation>
    <scope>NUCLEOTIDE SEQUENCE [LARGE SCALE GENOMIC DNA]</scope>
    <source>
        <strain evidence="4">JCM 31921</strain>
    </source>
</reference>
<dbReference type="InterPro" id="IPR025665">
    <property type="entry name" value="Beta-barrel_OMP_2"/>
</dbReference>
<dbReference type="InterPro" id="IPR011250">
    <property type="entry name" value="OMP/PagP_B-barrel"/>
</dbReference>
<evidence type="ECO:0000313" key="3">
    <source>
        <dbReference type="EMBL" id="GAA4455536.1"/>
    </source>
</evidence>
<gene>
    <name evidence="3" type="ORF">GCM10023092_19360</name>
</gene>
<keyword evidence="4" id="KW-1185">Reference proteome</keyword>
<name>A0ABP8MVH3_9BACT</name>
<evidence type="ECO:0000313" key="4">
    <source>
        <dbReference type="Proteomes" id="UP001501410"/>
    </source>
</evidence>
<keyword evidence="1" id="KW-0732">Signal</keyword>
<feature type="chain" id="PRO_5047201778" description="Outer membrane protein beta-barrel domain-containing protein" evidence="1">
    <location>
        <begin position="22"/>
        <end position="259"/>
    </location>
</feature>
<organism evidence="3 4">
    <name type="scientific">Rurimicrobium arvi</name>
    <dbReference type="NCBI Taxonomy" id="2049916"/>
    <lineage>
        <taxon>Bacteria</taxon>
        <taxon>Pseudomonadati</taxon>
        <taxon>Bacteroidota</taxon>
        <taxon>Chitinophagia</taxon>
        <taxon>Chitinophagales</taxon>
        <taxon>Chitinophagaceae</taxon>
        <taxon>Rurimicrobium</taxon>
    </lineage>
</organism>
<dbReference type="SUPFAM" id="SSF56925">
    <property type="entry name" value="OMPA-like"/>
    <property type="match status" value="1"/>
</dbReference>
<dbReference type="EMBL" id="BAABEZ010000022">
    <property type="protein sequence ID" value="GAA4455536.1"/>
    <property type="molecule type" value="Genomic_DNA"/>
</dbReference>
<comment type="caution">
    <text evidence="3">The sequence shown here is derived from an EMBL/GenBank/DDBJ whole genome shotgun (WGS) entry which is preliminary data.</text>
</comment>
<dbReference type="Proteomes" id="UP001501410">
    <property type="component" value="Unassembled WGS sequence"/>
</dbReference>
<sequence length="259" mass="28438">MKKRKLLTLCCALLGGFHTHAQTGYDPAPEQAPEERLNRLRIGAVVAPGLAWMKPSAEKDGNQTQRSAGNKLSFMYGLMFDYEFAGNYAISTGLQINSTGGIIETSNPSAAELWASKTHMNYSLQYIELPVAIKLKTDRINNFRIFGQAGLTIGFNIGKKATYEIVQKNSTLGDSIYKTDVKEKLTGGIGVVAPVMFQMNLGTGIQYAVSQNVDAYIGVFFNNGFAPNATDPTKNNKLPKFTDGNTRMNSFSLRLGFYF</sequence>
<dbReference type="RefSeq" id="WP_344826071.1">
    <property type="nucleotide sequence ID" value="NZ_BAABEZ010000022.1"/>
</dbReference>
<accession>A0ABP8MVH3</accession>